<name>A0A5K3G5Z3_MESCO</name>
<accession>A0A5K3G5Z3</accession>
<proteinExistence type="predicted"/>
<evidence type="ECO:0000313" key="1">
    <source>
        <dbReference type="WBParaSite" id="MCU_014947-RA"/>
    </source>
</evidence>
<reference evidence="1" key="1">
    <citation type="submission" date="2019-11" db="UniProtKB">
        <authorList>
            <consortium name="WormBaseParasite"/>
        </authorList>
    </citation>
    <scope>IDENTIFICATION</scope>
</reference>
<organism evidence="1">
    <name type="scientific">Mesocestoides corti</name>
    <name type="common">Flatworm</name>
    <dbReference type="NCBI Taxonomy" id="53468"/>
    <lineage>
        <taxon>Eukaryota</taxon>
        <taxon>Metazoa</taxon>
        <taxon>Spiralia</taxon>
        <taxon>Lophotrochozoa</taxon>
        <taxon>Platyhelminthes</taxon>
        <taxon>Cestoda</taxon>
        <taxon>Eucestoda</taxon>
        <taxon>Cyclophyllidea</taxon>
        <taxon>Mesocestoididae</taxon>
        <taxon>Mesocestoides</taxon>
    </lineage>
</organism>
<protein>
    <submittedName>
        <fullName evidence="1">Transposase</fullName>
    </submittedName>
</protein>
<dbReference type="WBParaSite" id="MCU_014947-RA">
    <property type="protein sequence ID" value="MCU_014947-RA"/>
    <property type="gene ID" value="MCU_014947"/>
</dbReference>
<sequence>MSMDPVYWTSDDRHDNFSWHLRAFACVDHR</sequence>
<dbReference type="AlphaFoldDB" id="A0A5K3G5Z3"/>